<dbReference type="PIRSF" id="PIRSF031578">
    <property type="entry name" value="Uncharacterised_Vanz_RDD-cont"/>
    <property type="match status" value="1"/>
</dbReference>
<dbReference type="Proteomes" id="UP000552935">
    <property type="component" value="Unassembled WGS sequence"/>
</dbReference>
<feature type="transmembrane region" description="Helical" evidence="5">
    <location>
        <begin position="111"/>
        <end position="132"/>
    </location>
</feature>
<gene>
    <name evidence="9" type="ORF">E6L36_01845</name>
    <name evidence="8" type="ORF">H0N82_10825</name>
</gene>
<evidence type="ECO:0000313" key="10">
    <source>
        <dbReference type="Proteomes" id="UP000307517"/>
    </source>
</evidence>
<evidence type="ECO:0000256" key="2">
    <source>
        <dbReference type="ARBA" id="ARBA00022692"/>
    </source>
</evidence>
<protein>
    <submittedName>
        <fullName evidence="9">Antibiotic resistance protein VanZ</fullName>
    </submittedName>
    <submittedName>
        <fullName evidence="8">VanZ family protein</fullName>
    </submittedName>
</protein>
<reference evidence="8 11" key="2">
    <citation type="submission" date="2020-07" db="EMBL/GenBank/DDBJ databases">
        <title>Organ Donor 1.</title>
        <authorList>
            <person name="Marsh A.J."/>
            <person name="Azcarate-Peril M.A."/>
        </authorList>
    </citation>
    <scope>NUCLEOTIDE SEQUENCE [LARGE SCALE GENOMIC DNA]</scope>
    <source>
        <strain evidence="8 11">AMC0712</strain>
    </source>
</reference>
<feature type="transmembrane region" description="Helical" evidence="5">
    <location>
        <begin position="174"/>
        <end position="196"/>
    </location>
</feature>
<dbReference type="GeneID" id="69830255"/>
<dbReference type="Pfam" id="PF06271">
    <property type="entry name" value="RDD"/>
    <property type="match status" value="1"/>
</dbReference>
<dbReference type="Proteomes" id="UP000307517">
    <property type="component" value="Unassembled WGS sequence"/>
</dbReference>
<reference evidence="9 10" key="1">
    <citation type="submission" date="2019-04" db="EMBL/GenBank/DDBJ databases">
        <title>Genome Announcement to Ensure Probiotic Safety of Lactobacillus rhamnosus UBLR-58.</title>
        <authorList>
            <person name="Sulthana A."/>
            <person name="Lakshmi S.G."/>
            <person name="Madempudi R.S."/>
        </authorList>
    </citation>
    <scope>NUCLEOTIDE SEQUENCE [LARGE SCALE GENOMIC DNA]</scope>
    <source>
        <strain evidence="9 10">UBLR-58</strain>
    </source>
</reference>
<dbReference type="PANTHER" id="PTHR36834:SF1">
    <property type="entry name" value="INTEGRAL MEMBRANE PROTEIN"/>
    <property type="match status" value="1"/>
</dbReference>
<feature type="transmembrane region" description="Helical" evidence="5">
    <location>
        <begin position="43"/>
        <end position="63"/>
    </location>
</feature>
<dbReference type="InterPro" id="IPR010432">
    <property type="entry name" value="RDD"/>
</dbReference>
<evidence type="ECO:0000313" key="11">
    <source>
        <dbReference type="Proteomes" id="UP000552935"/>
    </source>
</evidence>
<evidence type="ECO:0000256" key="4">
    <source>
        <dbReference type="ARBA" id="ARBA00023136"/>
    </source>
</evidence>
<proteinExistence type="predicted"/>
<dbReference type="EMBL" id="JACCKI010000009">
    <property type="protein sequence ID" value="NZA05569.1"/>
    <property type="molecule type" value="Genomic_DNA"/>
</dbReference>
<dbReference type="RefSeq" id="WP_005691032.1">
    <property type="nucleotide sequence ID" value="NZ_CABFNI010000001.1"/>
</dbReference>
<dbReference type="InterPro" id="IPR006976">
    <property type="entry name" value="VanZ-like"/>
</dbReference>
<dbReference type="InterPro" id="IPR053150">
    <property type="entry name" value="Teicoplanin_resist-assoc"/>
</dbReference>
<organism evidence="8 11">
    <name type="scientific">Lacticaseibacillus rhamnosus</name>
    <name type="common">Lactobacillus rhamnosus</name>
    <dbReference type="NCBI Taxonomy" id="47715"/>
    <lineage>
        <taxon>Bacteria</taxon>
        <taxon>Bacillati</taxon>
        <taxon>Bacillota</taxon>
        <taxon>Bacilli</taxon>
        <taxon>Lactobacillales</taxon>
        <taxon>Lactobacillaceae</taxon>
        <taxon>Lacticaseibacillus</taxon>
    </lineage>
</organism>
<evidence type="ECO:0000256" key="1">
    <source>
        <dbReference type="ARBA" id="ARBA00004141"/>
    </source>
</evidence>
<dbReference type="EMBL" id="SSHM01000001">
    <property type="protein sequence ID" value="THC79262.1"/>
    <property type="molecule type" value="Genomic_DNA"/>
</dbReference>
<dbReference type="InterPro" id="IPR021192">
    <property type="entry name" value="UCP031578_Vanz/RDD"/>
</dbReference>
<keyword evidence="4 5" id="KW-0472">Membrane</keyword>
<feature type="transmembrane region" description="Helical" evidence="5">
    <location>
        <begin position="12"/>
        <end position="31"/>
    </location>
</feature>
<feature type="transmembrane region" description="Helical" evidence="5">
    <location>
        <begin position="330"/>
        <end position="352"/>
    </location>
</feature>
<comment type="caution">
    <text evidence="8">The sequence shown here is derived from an EMBL/GenBank/DDBJ whole genome shotgun (WGS) entry which is preliminary data.</text>
</comment>
<dbReference type="PANTHER" id="PTHR36834">
    <property type="entry name" value="MEMBRANE PROTEIN-RELATED"/>
    <property type="match status" value="1"/>
</dbReference>
<dbReference type="AlphaFoldDB" id="A0A249DGW7"/>
<evidence type="ECO:0000259" key="6">
    <source>
        <dbReference type="Pfam" id="PF04892"/>
    </source>
</evidence>
<feature type="domain" description="VanZ-like" evidence="6">
    <location>
        <begin position="48"/>
        <end position="191"/>
    </location>
</feature>
<keyword evidence="2 5" id="KW-0812">Transmembrane</keyword>
<keyword evidence="3 5" id="KW-1133">Transmembrane helix</keyword>
<dbReference type="Pfam" id="PF04892">
    <property type="entry name" value="VanZ"/>
    <property type="match status" value="1"/>
</dbReference>
<evidence type="ECO:0000259" key="7">
    <source>
        <dbReference type="Pfam" id="PF06271"/>
    </source>
</evidence>
<comment type="subcellular location">
    <subcellularLocation>
        <location evidence="1">Membrane</location>
        <topology evidence="1">Multi-pass membrane protein</topology>
    </subcellularLocation>
</comment>
<evidence type="ECO:0000313" key="8">
    <source>
        <dbReference type="EMBL" id="NZA05569.1"/>
    </source>
</evidence>
<evidence type="ECO:0000256" key="3">
    <source>
        <dbReference type="ARBA" id="ARBA00022989"/>
    </source>
</evidence>
<sequence>MSAYLGPVRTAVVTFPFLALLLALPFLVVVYRRYGAFSWWRAIVIYSFVFYLLSAYFLIILPLPAREAVAQFTGAKYNLTPLMALRYFIHTTVFVPSNPHTWLAALKQSSFIQPFFNIVLTIPFGFYLRYYFKRSVPQIIVMSFGLSLFFELTQLSGLYGFYPRPYRLFDVDDLILNTTGGLVGGVLAPILMRALPSRDTIDAKSQARGARVTFARRLAAFLVDFVLFSQVIGLMIKFLFHLLGLDQLPDFLSEDVLPLFFVFVIWPAFNNGQTLGKGLVRIKIVRTDGQAVGFWRLLLREGLLYGLAFSSLVGLNNFFIAYFAKFQRTQINLAALGFFAVLVFLFMINFVWEVGSRHFRFFYDAWADTTQVSTFEVPAEVKQQVDDAKSDVDEKHDRLNE</sequence>
<dbReference type="GO" id="GO:0016020">
    <property type="term" value="C:membrane"/>
    <property type="evidence" value="ECO:0007669"/>
    <property type="project" value="UniProtKB-SubCell"/>
</dbReference>
<feature type="transmembrane region" description="Helical" evidence="5">
    <location>
        <begin position="139"/>
        <end position="162"/>
    </location>
</feature>
<feature type="transmembrane region" description="Helical" evidence="5">
    <location>
        <begin position="217"/>
        <end position="236"/>
    </location>
</feature>
<evidence type="ECO:0000256" key="5">
    <source>
        <dbReference type="SAM" id="Phobius"/>
    </source>
</evidence>
<evidence type="ECO:0000313" key="9">
    <source>
        <dbReference type="EMBL" id="THC79262.1"/>
    </source>
</evidence>
<accession>A0A249DGW7</accession>
<feature type="transmembrane region" description="Helical" evidence="5">
    <location>
        <begin position="303"/>
        <end position="324"/>
    </location>
</feature>
<name>A0A249DGW7_LACRH</name>
<feature type="domain" description="RDD" evidence="7">
    <location>
        <begin position="213"/>
        <end position="367"/>
    </location>
</feature>